<proteinExistence type="predicted"/>
<dbReference type="AlphaFoldDB" id="A0A0P0YXV2"/>
<accession>A0A0P0YXV2</accession>
<dbReference type="EMBL" id="LC066371">
    <property type="protein sequence ID" value="BAT26078.1"/>
    <property type="molecule type" value="Genomic_DNA"/>
</dbReference>
<name>A0A0P0YXV2_9HYPH</name>
<reference evidence="1" key="1">
    <citation type="journal article" date="2015" name="Proc. Natl. Acad. Sci. U.S.A.">
        <title>Bacterial clade with the ribosomal RNA operon on a small plasmid rather than the chromosome.</title>
        <authorList>
            <person name="Anda M."/>
            <person name="Ohtsubo Y."/>
            <person name="Okubo T."/>
            <person name="Sugawara M."/>
            <person name="Nagata Y."/>
            <person name="Tsuda M."/>
            <person name="Minamisawa K."/>
            <person name="Mitsui H."/>
        </authorList>
    </citation>
    <scope>NUCLEOTIDE SEQUENCE</scope>
    <source>
        <strain evidence="1">DSM 21988</strain>
    </source>
</reference>
<evidence type="ECO:0008006" key="2">
    <source>
        <dbReference type="Google" id="ProtNLM"/>
    </source>
</evidence>
<sequence length="299" mass="31744">MTTYGVTPTGFVIKPIAVILDEREQAMVGTFGPGLIQTPQSPMGQINGILSEIEAKLWELGEAVYQASDPDQAEGVTLENLARLRLIERVIGETDVTLRSAITNAGRANIRDADFYRAITNVDGVTYARIYANDDGVMDENGVTPHSVSVIALGGSDDEIATVARRYIVPGISSFGNTRVETEIDGFCRSIFIMRPVVVPLYLNVSIVKRHDRNGCPPPPNSAIAETLAMALSGATRPANGEDITVHLISTAISCVFPSVEVLSVAGGRIGHPASSAPFPIAFDEIAAVPLANIIVSAT</sequence>
<evidence type="ECO:0000313" key="1">
    <source>
        <dbReference type="EMBL" id="BAT26078.1"/>
    </source>
</evidence>
<organism evidence="1">
    <name type="scientific">Aureimonas altamirensis</name>
    <dbReference type="NCBI Taxonomy" id="370622"/>
    <lineage>
        <taxon>Bacteria</taxon>
        <taxon>Pseudomonadati</taxon>
        <taxon>Pseudomonadota</taxon>
        <taxon>Alphaproteobacteria</taxon>
        <taxon>Hyphomicrobiales</taxon>
        <taxon>Aurantimonadaceae</taxon>
        <taxon>Aureimonas</taxon>
    </lineage>
</organism>
<dbReference type="RefSeq" id="WP_060602853.1">
    <property type="nucleotide sequence ID" value="NZ_BBWQ01000009.1"/>
</dbReference>
<protein>
    <recommendedName>
        <fullName evidence="2">Baseplate protein J-like domain-containing protein</fullName>
    </recommendedName>
</protein>